<keyword evidence="2" id="KW-0378">Hydrolase</keyword>
<dbReference type="AlphaFoldDB" id="A0A8H8P185"/>
<protein>
    <submittedName>
        <fullName evidence="2">DDE superfamily endonuclease</fullName>
    </submittedName>
</protein>
<evidence type="ECO:0000313" key="3">
    <source>
        <dbReference type="Proteomes" id="UP000650533"/>
    </source>
</evidence>
<dbReference type="EMBL" id="CP059665">
    <property type="protein sequence ID" value="QRW22500.1"/>
    <property type="molecule type" value="Genomic_DNA"/>
</dbReference>
<reference evidence="2" key="1">
    <citation type="submission" date="2020-05" db="EMBL/GenBank/DDBJ databases">
        <title>Evolutionary and genomic comparisons of hybrid uninucleate and nonhybrid Rhizoctonia fungi.</title>
        <authorList>
            <person name="Li C."/>
            <person name="Chen X."/>
        </authorList>
    </citation>
    <scope>NUCLEOTIDE SEQUENCE</scope>
    <source>
        <strain evidence="2">AG-1 IA</strain>
    </source>
</reference>
<feature type="compositionally biased region" description="Pro residues" evidence="1">
    <location>
        <begin position="139"/>
        <end position="150"/>
    </location>
</feature>
<feature type="compositionally biased region" description="Low complexity" evidence="1">
    <location>
        <begin position="151"/>
        <end position="163"/>
    </location>
</feature>
<feature type="region of interest" description="Disordered" evidence="1">
    <location>
        <begin position="138"/>
        <end position="219"/>
    </location>
</feature>
<keyword evidence="2" id="KW-0540">Nuclease</keyword>
<dbReference type="GeneID" id="67032366"/>
<organism evidence="2 3">
    <name type="scientific">Rhizoctonia solani</name>
    <dbReference type="NCBI Taxonomy" id="456999"/>
    <lineage>
        <taxon>Eukaryota</taxon>
        <taxon>Fungi</taxon>
        <taxon>Dikarya</taxon>
        <taxon>Basidiomycota</taxon>
        <taxon>Agaricomycotina</taxon>
        <taxon>Agaricomycetes</taxon>
        <taxon>Cantharellales</taxon>
        <taxon>Ceratobasidiaceae</taxon>
        <taxon>Rhizoctonia</taxon>
    </lineage>
</organism>
<proteinExistence type="predicted"/>
<feature type="compositionally biased region" description="Acidic residues" evidence="1">
    <location>
        <begin position="194"/>
        <end position="203"/>
    </location>
</feature>
<evidence type="ECO:0000256" key="1">
    <source>
        <dbReference type="SAM" id="MobiDB-lite"/>
    </source>
</evidence>
<gene>
    <name evidence="2" type="ORF">RhiXN_10087</name>
</gene>
<name>A0A8H8P185_9AGAM</name>
<keyword evidence="2" id="KW-0255">Endonuclease</keyword>
<dbReference type="GO" id="GO:0004519">
    <property type="term" value="F:endonuclease activity"/>
    <property type="evidence" value="ECO:0007669"/>
    <property type="project" value="UniProtKB-KW"/>
</dbReference>
<dbReference type="RefSeq" id="XP_043182737.1">
    <property type="nucleotide sequence ID" value="XM_043329903.1"/>
</dbReference>
<dbReference type="KEGG" id="rsx:RhiXN_10087"/>
<dbReference type="Proteomes" id="UP000650533">
    <property type="component" value="Chromosome 8"/>
</dbReference>
<sequence>MHRSFDKYQWVLLPPSNFLFPLWNKTLLAGPNCQAFTKLYPPQSGWEYSFVQLVPCPDTLTREGSARPTIHYSPYESLPTITSYIHPYYAICNVSQKDAKHHADKTNSGQYDTIPPEPDLCSRIQACRIIHETWLQTKPDPPAYLAPPPRSTRSSQSAHSGSSSEKDHSCTKQRIRRAKLVDGSKSALVVHREDEDEQDDEAQESYSASTASTPEELQSVTDEKHTYDCYRGQAVVSFQSKVGQWLTDQQSSISRDEPGLAEEFLGLLPRETQLASH</sequence>
<accession>A0A8H8P185</accession>
<evidence type="ECO:0000313" key="2">
    <source>
        <dbReference type="EMBL" id="QRW22500.1"/>
    </source>
</evidence>
<feature type="compositionally biased region" description="Polar residues" evidence="1">
    <location>
        <begin position="205"/>
        <end position="219"/>
    </location>
</feature>